<dbReference type="InterPro" id="IPR001482">
    <property type="entry name" value="T2SS/T4SS_dom"/>
</dbReference>
<dbReference type="OrthoDB" id="9810761at2"/>
<dbReference type="Pfam" id="PF00437">
    <property type="entry name" value="T2SSE"/>
    <property type="match status" value="1"/>
</dbReference>
<feature type="domain" description="Bacterial type II secretion system protein E" evidence="3">
    <location>
        <begin position="163"/>
        <end position="297"/>
    </location>
</feature>
<dbReference type="EMBL" id="CP026114">
    <property type="protein sequence ID" value="AUT66777.1"/>
    <property type="molecule type" value="Genomic_DNA"/>
</dbReference>
<name>A0A2I8F4H4_9BURK</name>
<dbReference type="Gene3D" id="3.30.450.90">
    <property type="match status" value="1"/>
</dbReference>
<comment type="function">
    <text evidence="2">Part of the Type IV secretion system.</text>
</comment>
<organism evidence="4 5">
    <name type="scientific">Paraburkholderia terrae</name>
    <dbReference type="NCBI Taxonomy" id="311230"/>
    <lineage>
        <taxon>Bacteria</taxon>
        <taxon>Pseudomonadati</taxon>
        <taxon>Pseudomonadota</taxon>
        <taxon>Betaproteobacteria</taxon>
        <taxon>Burkholderiales</taxon>
        <taxon>Burkholderiaceae</taxon>
        <taxon>Paraburkholderia</taxon>
    </lineage>
</organism>
<gene>
    <name evidence="4" type="primary">virB11</name>
    <name evidence="4" type="ORF">C2L65_45225</name>
</gene>
<evidence type="ECO:0000313" key="5">
    <source>
        <dbReference type="Proteomes" id="UP000243502"/>
    </source>
</evidence>
<keyword evidence="2" id="KW-0067">ATP-binding</keyword>
<dbReference type="SUPFAM" id="SSF52540">
    <property type="entry name" value="P-loop containing nucleoside triphosphate hydrolases"/>
    <property type="match status" value="1"/>
</dbReference>
<accession>A0A2I8F4H4</accession>
<dbReference type="PANTHER" id="PTHR30486:SF6">
    <property type="entry name" value="TYPE IV PILUS RETRACTATION ATPASE PILT"/>
    <property type="match status" value="1"/>
</dbReference>
<evidence type="ECO:0000259" key="3">
    <source>
        <dbReference type="Pfam" id="PF00437"/>
    </source>
</evidence>
<keyword evidence="2" id="KW-0997">Cell inner membrane</keyword>
<reference evidence="4 5" key="1">
    <citation type="submission" date="2018-01" db="EMBL/GenBank/DDBJ databases">
        <title>Species boundaries and ecological features among Paraburkholderia terrae DSMZ17804T, P. hospita DSMZ17164T and P. caribensis DSMZ13236T.</title>
        <authorList>
            <person name="Pratama A.A."/>
        </authorList>
    </citation>
    <scope>NUCLEOTIDE SEQUENCE [LARGE SCALE GENOMIC DNA]</scope>
    <source>
        <strain evidence="4 5">DSM 17804</strain>
    </source>
</reference>
<evidence type="ECO:0000256" key="2">
    <source>
        <dbReference type="RuleBase" id="RU366071"/>
    </source>
</evidence>
<dbReference type="PANTHER" id="PTHR30486">
    <property type="entry name" value="TWITCHING MOTILITY PROTEIN PILT"/>
    <property type="match status" value="1"/>
</dbReference>
<dbReference type="GO" id="GO:0043684">
    <property type="term" value="C:type IV secretion system complex"/>
    <property type="evidence" value="ECO:0007669"/>
    <property type="project" value="UniProtKB-UniRule"/>
</dbReference>
<dbReference type="GO" id="GO:0005524">
    <property type="term" value="F:ATP binding"/>
    <property type="evidence" value="ECO:0007669"/>
    <property type="project" value="UniProtKB-UniRule"/>
</dbReference>
<proteinExistence type="inferred from homology"/>
<dbReference type="Gene3D" id="3.40.50.300">
    <property type="entry name" value="P-loop containing nucleotide triphosphate hydrolases"/>
    <property type="match status" value="1"/>
</dbReference>
<dbReference type="InterPro" id="IPR014155">
    <property type="entry name" value="VirB11"/>
</dbReference>
<keyword evidence="2" id="KW-0547">Nucleotide-binding</keyword>
<dbReference type="GO" id="GO:0044097">
    <property type="term" value="P:secretion by the type IV secretion system"/>
    <property type="evidence" value="ECO:0007669"/>
    <property type="project" value="InterPro"/>
</dbReference>
<dbReference type="AlphaFoldDB" id="A0A2I8F4H4"/>
<evidence type="ECO:0000313" key="4">
    <source>
        <dbReference type="EMBL" id="AUT66777.1"/>
    </source>
</evidence>
<dbReference type="InterPro" id="IPR050921">
    <property type="entry name" value="T4SS_GSP_E_ATPase"/>
</dbReference>
<dbReference type="NCBIfam" id="TIGR02788">
    <property type="entry name" value="VirB11"/>
    <property type="match status" value="1"/>
</dbReference>
<evidence type="ECO:0000256" key="1">
    <source>
        <dbReference type="ARBA" id="ARBA00006611"/>
    </source>
</evidence>
<dbReference type="GO" id="GO:0016887">
    <property type="term" value="F:ATP hydrolysis activity"/>
    <property type="evidence" value="ECO:0007669"/>
    <property type="project" value="InterPro"/>
</dbReference>
<keyword evidence="2" id="KW-1003">Cell membrane</keyword>
<protein>
    <recommendedName>
        <fullName evidence="2">Type IV secretion system protein</fullName>
    </recommendedName>
</protein>
<dbReference type="Proteomes" id="UP000243502">
    <property type="component" value="Chromosome 4"/>
</dbReference>
<dbReference type="RefSeq" id="WP_042309086.1">
    <property type="nucleotide sequence ID" value="NZ_CP026114.1"/>
</dbReference>
<dbReference type="CDD" id="cd01130">
    <property type="entry name" value="VirB11-like_ATPase"/>
    <property type="match status" value="1"/>
</dbReference>
<dbReference type="KEGG" id="pter:C2L65_45225"/>
<comment type="similarity">
    <text evidence="1 2">Belongs to the GSP E family.</text>
</comment>
<sequence length="360" mass="39583">MSAAVIDVIEKGTVARNFLKQMGIANFFDGTLTEVAINRPGEIWTQGASAWKRHDAPACTLDACFKLANALTVMKGGKFSTKEPIHPVVLPEGQRGHVLMQPACERDTISITIRIPSNVRFSVAEYERSGWFDGFRDVSPHQSVPDGVDLQPFEVEMMDAKSQRDVAGMLELAVANRLNIVLAGGTGSGKTTLNKALSDLVPSTERIGTIEDTPELSLPNHPNRVHMFFSDTLSAKEIVRSTLRMKFDRVLLAELRGDETWDYLTLLNTGTPGGITTIHCNDARSAASRAATLIKQSAVGQTLAWEFILDQVRMTMDLVLFMRDKRLAEIWYDPVGKWQLLSGRPLSVHLPGGQLRGGIA</sequence>
<comment type="subcellular location">
    <subcellularLocation>
        <location evidence="2">Cell inner membrane</location>
        <topology evidence="2">Peripheral membrane protein</topology>
        <orientation evidence="2">Cytoplasmic side</orientation>
    </subcellularLocation>
</comment>
<dbReference type="GO" id="GO:0005886">
    <property type="term" value="C:plasma membrane"/>
    <property type="evidence" value="ECO:0007669"/>
    <property type="project" value="UniProtKB-SubCell"/>
</dbReference>
<dbReference type="InterPro" id="IPR027417">
    <property type="entry name" value="P-loop_NTPase"/>
</dbReference>
<keyword evidence="2" id="KW-0472">Membrane</keyword>